<evidence type="ECO:0000313" key="3">
    <source>
        <dbReference type="Proteomes" id="UP000077875"/>
    </source>
</evidence>
<accession>A0A172YE38</accession>
<evidence type="ECO:0000256" key="1">
    <source>
        <dbReference type="SAM" id="SignalP"/>
    </source>
</evidence>
<feature type="signal peptide" evidence="1">
    <location>
        <begin position="1"/>
        <end position="25"/>
    </location>
</feature>
<dbReference type="PANTHER" id="PTHR36573">
    <property type="entry name" value="INTERMEMBRANE PHOSPHOLIPID TRANSPORT SYSTEM BINDING PROTEIN MLAC"/>
    <property type="match status" value="1"/>
</dbReference>
<dbReference type="InterPro" id="IPR008869">
    <property type="entry name" value="MlaC/ttg2D"/>
</dbReference>
<dbReference type="RefSeq" id="WP_064122463.1">
    <property type="nucleotide sequence ID" value="NZ_CP015243.1"/>
</dbReference>
<dbReference type="Proteomes" id="UP000077875">
    <property type="component" value="Chromosome"/>
</dbReference>
<dbReference type="PANTHER" id="PTHR36573:SF1">
    <property type="entry name" value="INTERMEMBRANE PHOSPHOLIPID TRANSPORT SYSTEM BINDING PROTEIN MLAC"/>
    <property type="match status" value="1"/>
</dbReference>
<name>A0A172YE38_9GAMM</name>
<reference evidence="2 3" key="1">
    <citation type="submission" date="2016-04" db="EMBL/GenBank/DDBJ databases">
        <title>Complete Genome Sequence of Halotalea alkalilenta IHB B 13600.</title>
        <authorList>
            <person name="Swarnkar M.K."/>
            <person name="Sharma A."/>
            <person name="Kaushal K."/>
            <person name="Soni R."/>
            <person name="Rana S."/>
            <person name="Singh A.K."/>
            <person name="Gulati A."/>
        </authorList>
    </citation>
    <scope>NUCLEOTIDE SEQUENCE [LARGE SCALE GENOMIC DNA]</scope>
    <source>
        <strain evidence="2 3">IHB B 13600</strain>
    </source>
</reference>
<sequence length="218" mass="24607">MKAIVKYCALLTMGMAIAFASVARADQPADIVTRSINQLQQETQGRSAEFQQNPNELRTLLERQLLPIADFPYISAMVMGRYYQAASTEQRQRFASTFQESTLDTLTRGLLTFDYEELEVSSAQQAQRYDDQANVSLEVRGTDGKRYPVSFTMRERNGDWKVINVIVNGINLGLTFRNQFDQAMREHNRDFDAVIQAWDPSAAVEEIQSSDGSDDANG</sequence>
<dbReference type="Pfam" id="PF05494">
    <property type="entry name" value="MlaC"/>
    <property type="match status" value="1"/>
</dbReference>
<feature type="chain" id="PRO_5008004629" evidence="1">
    <location>
        <begin position="26"/>
        <end position="218"/>
    </location>
</feature>
<dbReference type="EMBL" id="CP015243">
    <property type="protein sequence ID" value="ANF57518.1"/>
    <property type="molecule type" value="Genomic_DNA"/>
</dbReference>
<dbReference type="Gene3D" id="3.10.450.710">
    <property type="entry name" value="Tgt2/MlaC"/>
    <property type="match status" value="1"/>
</dbReference>
<proteinExistence type="predicted"/>
<organism evidence="2 3">
    <name type="scientific">Halotalea alkalilenta</name>
    <dbReference type="NCBI Taxonomy" id="376489"/>
    <lineage>
        <taxon>Bacteria</taxon>
        <taxon>Pseudomonadati</taxon>
        <taxon>Pseudomonadota</taxon>
        <taxon>Gammaproteobacteria</taxon>
        <taxon>Oceanospirillales</taxon>
        <taxon>Halomonadaceae</taxon>
        <taxon>Halotalea</taxon>
    </lineage>
</organism>
<dbReference type="AlphaFoldDB" id="A0A172YE38"/>
<protein>
    <submittedName>
        <fullName evidence="2">Toluene tolerance protein</fullName>
    </submittedName>
</protein>
<dbReference type="PIRSF" id="PIRSF004649">
    <property type="entry name" value="MlaC"/>
    <property type="match status" value="1"/>
</dbReference>
<dbReference type="KEGG" id="haa:A5892_08610"/>
<evidence type="ECO:0000313" key="2">
    <source>
        <dbReference type="EMBL" id="ANF57518.1"/>
    </source>
</evidence>
<gene>
    <name evidence="2" type="ORF">A5892_08610</name>
</gene>
<keyword evidence="3" id="KW-1185">Reference proteome</keyword>
<dbReference type="InterPro" id="IPR042245">
    <property type="entry name" value="Tgt2/MlaC_sf"/>
</dbReference>
<dbReference type="STRING" id="376489.A5892_08610"/>
<keyword evidence="1" id="KW-0732">Signal</keyword>